<sequence length="146" mass="16905">TTSNPERERGCGGVTSVIFRYGVHIFCHTKTVLPIHCNEKQNGKCTKCELSPCQHKGVSKQDGIVEVPEDMHFDMNRRKRKIWIGRHGILEVPEETDCSGITSVKKKISFLSLSCFRSQSQDREEEMTRKENWKKTTERKDHQVTR</sequence>
<evidence type="ECO:0000256" key="1">
    <source>
        <dbReference type="SAM" id="MobiDB-lite"/>
    </source>
</evidence>
<proteinExistence type="predicted"/>
<protein>
    <submittedName>
        <fullName evidence="2">Uncharacterized protein</fullName>
    </submittedName>
</protein>
<keyword evidence="3" id="KW-1185">Reference proteome</keyword>
<comment type="caution">
    <text evidence="2">The sequence shown here is derived from an EMBL/GenBank/DDBJ whole genome shotgun (WGS) entry which is preliminary data.</text>
</comment>
<reference evidence="2 3" key="1">
    <citation type="submission" date="2015-01" db="EMBL/GenBank/DDBJ databases">
        <title>Evolution of Trichinella species and genotypes.</title>
        <authorList>
            <person name="Korhonen P.K."/>
            <person name="Edoardo P."/>
            <person name="Giuseppe L.R."/>
            <person name="Gasser R.B."/>
        </authorList>
    </citation>
    <scope>NUCLEOTIDE SEQUENCE [LARGE SCALE GENOMIC DNA]</scope>
    <source>
        <strain evidence="2">ISS120</strain>
    </source>
</reference>
<organism evidence="2 3">
    <name type="scientific">Trichinella britovi</name>
    <name type="common">Parasitic roundworm</name>
    <dbReference type="NCBI Taxonomy" id="45882"/>
    <lineage>
        <taxon>Eukaryota</taxon>
        <taxon>Metazoa</taxon>
        <taxon>Ecdysozoa</taxon>
        <taxon>Nematoda</taxon>
        <taxon>Enoplea</taxon>
        <taxon>Dorylaimia</taxon>
        <taxon>Trichinellida</taxon>
        <taxon>Trichinellidae</taxon>
        <taxon>Trichinella</taxon>
    </lineage>
</organism>
<dbReference type="Proteomes" id="UP000054653">
    <property type="component" value="Unassembled WGS sequence"/>
</dbReference>
<evidence type="ECO:0000313" key="3">
    <source>
        <dbReference type="Proteomes" id="UP000054653"/>
    </source>
</evidence>
<evidence type="ECO:0000313" key="2">
    <source>
        <dbReference type="EMBL" id="KRY53953.1"/>
    </source>
</evidence>
<dbReference type="EMBL" id="JYDI01000077">
    <property type="protein sequence ID" value="KRY53953.1"/>
    <property type="molecule type" value="Genomic_DNA"/>
</dbReference>
<feature type="non-terminal residue" evidence="2">
    <location>
        <position position="1"/>
    </location>
</feature>
<accession>A0A0V1CXE6</accession>
<dbReference type="AlphaFoldDB" id="A0A0V1CXE6"/>
<gene>
    <name evidence="2" type="ORF">T03_1175</name>
</gene>
<feature type="region of interest" description="Disordered" evidence="1">
    <location>
        <begin position="120"/>
        <end position="146"/>
    </location>
</feature>
<name>A0A0V1CXE6_TRIBR</name>